<proteinExistence type="predicted"/>
<dbReference type="Proteomes" id="UP001500618">
    <property type="component" value="Unassembled WGS sequence"/>
</dbReference>
<dbReference type="NCBIfam" id="NF004226">
    <property type="entry name" value="PRK05673.1"/>
    <property type="match status" value="1"/>
</dbReference>
<evidence type="ECO:0000256" key="6">
    <source>
        <dbReference type="ARBA" id="ARBA00049244"/>
    </source>
</evidence>
<dbReference type="InterPro" id="IPR003141">
    <property type="entry name" value="Pol/His_phosphatase_N"/>
</dbReference>
<evidence type="ECO:0000256" key="2">
    <source>
        <dbReference type="ARBA" id="ARBA00022679"/>
    </source>
</evidence>
<dbReference type="EC" id="2.7.7.7" evidence="1"/>
<keyword evidence="4" id="KW-0235">DNA replication</keyword>
<protein>
    <recommendedName>
        <fullName evidence="1">DNA-directed DNA polymerase</fullName>
        <ecNumber evidence="1">2.7.7.7</ecNumber>
    </recommendedName>
</protein>
<dbReference type="Pfam" id="PF02811">
    <property type="entry name" value="PHP"/>
    <property type="match status" value="1"/>
</dbReference>
<dbReference type="CDD" id="cd04485">
    <property type="entry name" value="DnaE_OBF"/>
    <property type="match status" value="1"/>
</dbReference>
<dbReference type="InterPro" id="IPR016195">
    <property type="entry name" value="Pol/histidinol_Pase-like"/>
</dbReference>
<comment type="catalytic activity">
    <reaction evidence="6">
        <text>DNA(n) + a 2'-deoxyribonucleoside 5'-triphosphate = DNA(n+1) + diphosphate</text>
        <dbReference type="Rhea" id="RHEA:22508"/>
        <dbReference type="Rhea" id="RHEA-COMP:17339"/>
        <dbReference type="Rhea" id="RHEA-COMP:17340"/>
        <dbReference type="ChEBI" id="CHEBI:33019"/>
        <dbReference type="ChEBI" id="CHEBI:61560"/>
        <dbReference type="ChEBI" id="CHEBI:173112"/>
        <dbReference type="EC" id="2.7.7.7"/>
    </reaction>
</comment>
<reference evidence="8 9" key="1">
    <citation type="journal article" date="2019" name="Int. J. Syst. Evol. Microbiol.">
        <title>The Global Catalogue of Microorganisms (GCM) 10K type strain sequencing project: providing services to taxonomists for standard genome sequencing and annotation.</title>
        <authorList>
            <consortium name="The Broad Institute Genomics Platform"/>
            <consortium name="The Broad Institute Genome Sequencing Center for Infectious Disease"/>
            <person name="Wu L."/>
            <person name="Ma J."/>
        </authorList>
    </citation>
    <scope>NUCLEOTIDE SEQUENCE [LARGE SCALE GENOMIC DNA]</scope>
    <source>
        <strain evidence="8 9">JCM 14718</strain>
    </source>
</reference>
<evidence type="ECO:0000256" key="4">
    <source>
        <dbReference type="ARBA" id="ARBA00022705"/>
    </source>
</evidence>
<organism evidence="8 9">
    <name type="scientific">Fodinicola feengrottensis</name>
    <dbReference type="NCBI Taxonomy" id="435914"/>
    <lineage>
        <taxon>Bacteria</taxon>
        <taxon>Bacillati</taxon>
        <taxon>Actinomycetota</taxon>
        <taxon>Actinomycetes</taxon>
        <taxon>Mycobacteriales</taxon>
        <taxon>Fodinicola</taxon>
    </lineage>
</organism>
<dbReference type="Gene3D" id="1.10.10.1600">
    <property type="entry name" value="Bacterial DNA polymerase III alpha subunit, thumb domain"/>
    <property type="match status" value="1"/>
</dbReference>
<sequence length="1180" mass="130047">MSSPGSSSDSFVHLHVHTEYSMLDGAARLKDLFAEVARQEMPAVAMTDHGNMHGANDFYKQAMKAGVTPVIGIEAYVAPASRYHKQPVKWGDPHQKRDDVSGGGHYTHKTLWARNAQGLHNLFKLTSRAYTEGFVRKWARMDDETLAEHAAGVMATTGCPSGEVQTRLRLGQYDQALASAAKYRDIFGADNYFIELMDHGLDIELKVRDGLLRIGKELGLPFVVTNDSHYTHEADADSHDALLCIQTGKTLADPDRFKFSGSGYYIKTADEMRGIDSSDAWQEGCRNTLLIAERVDTTGMFQFKDLSPRYPVPEGETEESWFRIEVERGMRRRFPDGIPPKHQEQADYEMKVILDKGYASYFLVVADFIVWSKNNGVRVGPGRGSAAGAIVAYAMGITDLDPLLHGLFFERFLNPERESMPDIDIDFDERGRGEVIKYVTEKWGEDKIAQIATYGTIKAKAAIKDAGRIQGFPYALGDRITKAFPPAVMGKDIPLSGVFDEKHPRYNEAGELRRLYNDEVDVRQVFDRAKGIEGLIRQTGVHAAGVIMSSETITDYIPVMRRDSDGVIITQFDYPTCESLGLLKMDFLGLRNLTIIEDALRNVKLNHDVDIDLDHLALDDPKTYELLGRGDTLGVFQFDGGPMRSLLRLMQPDNFEDISAVGALYRPGPMGANSHINYALRKNKQQDITPIHPELEDALKDILSKTYGLIVYQEQVMEIAQKVGNYTLGQADLLRRAMGKKKKEVLDKEFVPFSEGMKSNGFSMAAVKALWDILVPFSDYAFNKAHSAAYGVVSYWTAFLKANYPAEYMAALLTSVRDDKDKSAVYLNECRRMGIQVLPPDVNSSSADYTPVGTDIRFGLAAVRNVGANVVAAIERCRKEKGAYTDFYDFLRKVDAVACNKKTMEALVKAGAFDSLNHPRRGLLAIHADAVDAFSATKRNEAIGQFDLFGDVGADEEAVVVTPAIPAGEWEKADLLAFEREMLGLYVSDHPLSGVEHVLSAAADTSLVALNEDAVPDGKLVTVAGILGGVTRKVTKAGKSWAMAQLEDLSGSVEALFFPATYELVSMHIAEDAIVVLKARVDKRDDVPRLIVSDLSIPNLTDISKAPVTLSLAANRCTPPLVNQLREVLVTHPGTTEVRLKVTNGGQATMLRLQDGLRVTPSPALMGDLKALLGSGCIVA</sequence>
<dbReference type="InterPro" id="IPR029460">
    <property type="entry name" value="DNAPol_HHH"/>
</dbReference>
<dbReference type="SMART" id="SM00481">
    <property type="entry name" value="POLIIIAc"/>
    <property type="match status" value="1"/>
</dbReference>
<dbReference type="CDD" id="cd12113">
    <property type="entry name" value="PHP_PolIIIA_DnaE3"/>
    <property type="match status" value="1"/>
</dbReference>
<keyword evidence="3" id="KW-0548">Nucleotidyltransferase</keyword>
<dbReference type="Pfam" id="PF14579">
    <property type="entry name" value="HHH_6"/>
    <property type="match status" value="1"/>
</dbReference>
<dbReference type="Gene3D" id="3.20.20.140">
    <property type="entry name" value="Metal-dependent hydrolases"/>
    <property type="match status" value="1"/>
</dbReference>
<dbReference type="InterPro" id="IPR004805">
    <property type="entry name" value="DnaE2/DnaE/PolC"/>
</dbReference>
<dbReference type="Pfam" id="PF07733">
    <property type="entry name" value="DNA_pol3_alpha"/>
    <property type="match status" value="1"/>
</dbReference>
<dbReference type="NCBIfam" id="TIGR00594">
    <property type="entry name" value="polc"/>
    <property type="match status" value="1"/>
</dbReference>
<evidence type="ECO:0000313" key="8">
    <source>
        <dbReference type="EMBL" id="GAA1692057.1"/>
    </source>
</evidence>
<dbReference type="SUPFAM" id="SSF89550">
    <property type="entry name" value="PHP domain-like"/>
    <property type="match status" value="1"/>
</dbReference>
<evidence type="ECO:0000256" key="5">
    <source>
        <dbReference type="ARBA" id="ARBA00022932"/>
    </source>
</evidence>
<feature type="domain" description="Polymerase/histidinol phosphatase N-terminal" evidence="7">
    <location>
        <begin position="12"/>
        <end position="79"/>
    </location>
</feature>
<comment type="caution">
    <text evidence="8">The sequence shown here is derived from an EMBL/GenBank/DDBJ whole genome shotgun (WGS) entry which is preliminary data.</text>
</comment>
<dbReference type="InterPro" id="IPR004013">
    <property type="entry name" value="PHP_dom"/>
</dbReference>
<evidence type="ECO:0000313" key="9">
    <source>
        <dbReference type="Proteomes" id="UP001500618"/>
    </source>
</evidence>
<evidence type="ECO:0000256" key="1">
    <source>
        <dbReference type="ARBA" id="ARBA00012417"/>
    </source>
</evidence>
<keyword evidence="5" id="KW-0239">DNA-directed DNA polymerase</keyword>
<dbReference type="InterPro" id="IPR011708">
    <property type="entry name" value="DNA_pol3_alpha_NTPase_dom"/>
</dbReference>
<dbReference type="InterPro" id="IPR040982">
    <property type="entry name" value="DNA_pol3_finger"/>
</dbReference>
<keyword evidence="9" id="KW-1185">Reference proteome</keyword>
<accession>A0ABN2HR39</accession>
<evidence type="ECO:0000259" key="7">
    <source>
        <dbReference type="SMART" id="SM00481"/>
    </source>
</evidence>
<evidence type="ECO:0000256" key="3">
    <source>
        <dbReference type="ARBA" id="ARBA00022695"/>
    </source>
</evidence>
<dbReference type="RefSeq" id="WP_344312570.1">
    <property type="nucleotide sequence ID" value="NZ_BAAANY010000019.1"/>
</dbReference>
<gene>
    <name evidence="8" type="primary">dnaE</name>
    <name evidence="8" type="ORF">GCM10009765_46790</name>
</gene>
<dbReference type="Pfam" id="PF17657">
    <property type="entry name" value="DNA_pol3_finger"/>
    <property type="match status" value="1"/>
</dbReference>
<name>A0ABN2HR39_9ACTN</name>
<dbReference type="PANTHER" id="PTHR32294:SF0">
    <property type="entry name" value="DNA POLYMERASE III SUBUNIT ALPHA"/>
    <property type="match status" value="1"/>
</dbReference>
<dbReference type="PANTHER" id="PTHR32294">
    <property type="entry name" value="DNA POLYMERASE III SUBUNIT ALPHA"/>
    <property type="match status" value="1"/>
</dbReference>
<dbReference type="InterPro" id="IPR041931">
    <property type="entry name" value="DNA_pol3_alpha_thumb_dom"/>
</dbReference>
<keyword evidence="2" id="KW-0808">Transferase</keyword>
<dbReference type="EMBL" id="BAAANY010000019">
    <property type="protein sequence ID" value="GAA1692057.1"/>
    <property type="molecule type" value="Genomic_DNA"/>
</dbReference>
<dbReference type="Gene3D" id="1.10.150.870">
    <property type="match status" value="1"/>
</dbReference>